<dbReference type="GO" id="GO:0032510">
    <property type="term" value="P:endosome to lysosome transport via multivesicular body sorting pathway"/>
    <property type="evidence" value="ECO:0007669"/>
    <property type="project" value="TreeGrafter"/>
</dbReference>
<evidence type="ECO:0000259" key="15">
    <source>
        <dbReference type="PROSITE" id="PS51498"/>
    </source>
</evidence>
<evidence type="ECO:0000256" key="13">
    <source>
        <dbReference type="ARBA" id="ARBA00053101"/>
    </source>
</evidence>
<evidence type="ECO:0000256" key="2">
    <source>
        <dbReference type="ARBA" id="ARBA00004633"/>
    </source>
</evidence>
<dbReference type="GO" id="GO:0015031">
    <property type="term" value="P:protein transport"/>
    <property type="evidence" value="ECO:0007669"/>
    <property type="project" value="UniProtKB-KW"/>
</dbReference>
<dbReference type="PANTHER" id="PTHR31612">
    <property type="entry name" value="MULTIVESICULAR BODY SUBUNIT 12A"/>
    <property type="match status" value="1"/>
</dbReference>
<protein>
    <recommendedName>
        <fullName evidence="4">Multivesicular body subunit 12A</fullName>
    </recommendedName>
    <alternativeName>
        <fullName evidence="12">ESCRT-I complex subunit MVB12A</fullName>
    </alternativeName>
    <alternativeName>
        <fullName evidence="11">Protein FAM125A</fullName>
    </alternativeName>
</protein>
<keyword evidence="7" id="KW-0967">Endosome</keyword>
<sequence>MNPEFRSLTAVCVVEDNSKCPLGYTPISKTHDQEVEADLWKDGFFGRRVTRYVCISKSQGRPEHVIAAVQIINDRELPPEGFSIIQSTVDTTQKPFQKKQLCFKLAHFRTNAESIIDIMILSKFKVPPGYDHIGEINGMHFCVRKISAITRLSSPSLSYGIMPGAGSALYPQIQHSMNDLQLNTNGNANGNPGVFGTERIINSAPSSPAVYPGQPHPTYNSTTISSLSGLEGVPLNLREDLVPRNGELPFGRRQVFPSFPIKTEADLEREFSYDFRTEREVLIEIS</sequence>
<keyword evidence="5" id="KW-0813">Transport</keyword>
<feature type="domain" description="UMA" evidence="14">
    <location>
        <begin position="230"/>
        <end position="282"/>
    </location>
</feature>
<dbReference type="GO" id="GO:0019075">
    <property type="term" value="P:virus maturation"/>
    <property type="evidence" value="ECO:0007669"/>
    <property type="project" value="TreeGrafter"/>
</dbReference>
<evidence type="ECO:0000256" key="10">
    <source>
        <dbReference type="ARBA" id="ARBA00023136"/>
    </source>
</evidence>
<feature type="domain" description="MABP" evidence="15">
    <location>
        <begin position="5"/>
        <end position="147"/>
    </location>
</feature>
<evidence type="ECO:0000256" key="12">
    <source>
        <dbReference type="ARBA" id="ARBA00033024"/>
    </source>
</evidence>
<comment type="function">
    <text evidence="13">Component of the ESCRT-I complex, a regulator of vesicular trafficking process. Required for the sorting of endocytic ubiquitinated cargos into multivesicular bodies.</text>
</comment>
<dbReference type="PANTHER" id="PTHR31612:SF2">
    <property type="entry name" value="MULTIVESICULAR BODY SUBUNIT 12A"/>
    <property type="match status" value="1"/>
</dbReference>
<dbReference type="GO" id="GO:0005829">
    <property type="term" value="C:cytosol"/>
    <property type="evidence" value="ECO:0007669"/>
    <property type="project" value="TreeGrafter"/>
</dbReference>
<organism evidence="16 17">
    <name type="scientific">Allacma fusca</name>
    <dbReference type="NCBI Taxonomy" id="39272"/>
    <lineage>
        <taxon>Eukaryota</taxon>
        <taxon>Metazoa</taxon>
        <taxon>Ecdysozoa</taxon>
        <taxon>Arthropoda</taxon>
        <taxon>Hexapoda</taxon>
        <taxon>Collembola</taxon>
        <taxon>Symphypleona</taxon>
        <taxon>Sminthuridae</taxon>
        <taxon>Allacma</taxon>
    </lineage>
</organism>
<dbReference type="GO" id="GO:0042058">
    <property type="term" value="P:regulation of epidermal growth factor receptor signaling pathway"/>
    <property type="evidence" value="ECO:0007669"/>
    <property type="project" value="TreeGrafter"/>
</dbReference>
<evidence type="ECO:0000313" key="16">
    <source>
        <dbReference type="EMBL" id="CAG7720219.1"/>
    </source>
</evidence>
<dbReference type="GO" id="GO:0046755">
    <property type="term" value="P:viral budding"/>
    <property type="evidence" value="ECO:0007669"/>
    <property type="project" value="TreeGrafter"/>
</dbReference>
<dbReference type="PROSITE" id="PS51498">
    <property type="entry name" value="MABP"/>
    <property type="match status" value="1"/>
</dbReference>
<dbReference type="GO" id="GO:0017124">
    <property type="term" value="F:SH3 domain binding"/>
    <property type="evidence" value="ECO:0007669"/>
    <property type="project" value="UniProtKB-KW"/>
</dbReference>
<dbReference type="PROSITE" id="PS51497">
    <property type="entry name" value="UMA"/>
    <property type="match status" value="1"/>
</dbReference>
<keyword evidence="17" id="KW-1185">Reference proteome</keyword>
<evidence type="ECO:0000256" key="9">
    <source>
        <dbReference type="ARBA" id="ARBA00023036"/>
    </source>
</evidence>
<evidence type="ECO:0000256" key="8">
    <source>
        <dbReference type="ARBA" id="ARBA00022927"/>
    </source>
</evidence>
<evidence type="ECO:0000256" key="5">
    <source>
        <dbReference type="ARBA" id="ARBA00022448"/>
    </source>
</evidence>
<keyword evidence="10" id="KW-0472">Membrane</keyword>
<proteinExistence type="inferred from homology"/>
<dbReference type="GO" id="GO:0031902">
    <property type="term" value="C:late endosome membrane"/>
    <property type="evidence" value="ECO:0007669"/>
    <property type="project" value="UniProtKB-SubCell"/>
</dbReference>
<dbReference type="GO" id="GO:0032801">
    <property type="term" value="P:receptor catabolic process"/>
    <property type="evidence" value="ECO:0007669"/>
    <property type="project" value="TreeGrafter"/>
</dbReference>
<dbReference type="Proteomes" id="UP000708208">
    <property type="component" value="Unassembled WGS sequence"/>
</dbReference>
<dbReference type="InterPro" id="IPR018798">
    <property type="entry name" value="MVB12A/B"/>
</dbReference>
<evidence type="ECO:0000256" key="1">
    <source>
        <dbReference type="ARBA" id="ARBA00004496"/>
    </source>
</evidence>
<evidence type="ECO:0000259" key="14">
    <source>
        <dbReference type="PROSITE" id="PS51497"/>
    </source>
</evidence>
<dbReference type="FunFam" id="2.100.10.50:FF:000002">
    <property type="entry name" value="Multivesicular body subunit 12B"/>
    <property type="match status" value="1"/>
</dbReference>
<gene>
    <name evidence="16" type="ORF">AFUS01_LOCUS9505</name>
</gene>
<dbReference type="EMBL" id="CAJVCH010068462">
    <property type="protein sequence ID" value="CAG7720219.1"/>
    <property type="molecule type" value="Genomic_DNA"/>
</dbReference>
<keyword evidence="6" id="KW-0963">Cytoplasm</keyword>
<evidence type="ECO:0000256" key="7">
    <source>
        <dbReference type="ARBA" id="ARBA00022753"/>
    </source>
</evidence>
<dbReference type="InterPro" id="IPR023340">
    <property type="entry name" value="UMA"/>
</dbReference>
<evidence type="ECO:0000256" key="4">
    <source>
        <dbReference type="ARBA" id="ARBA00017653"/>
    </source>
</evidence>
<dbReference type="InterPro" id="IPR023341">
    <property type="entry name" value="MABP"/>
</dbReference>
<keyword evidence="8" id="KW-0653">Protein transport</keyword>
<dbReference type="AlphaFoldDB" id="A0A8J2K529"/>
<comment type="subcellular location">
    <subcellularLocation>
        <location evidence="1">Cytoplasm</location>
    </subcellularLocation>
    <subcellularLocation>
        <location evidence="2">Late endosome membrane</location>
        <topology evidence="2">Peripheral membrane protein</topology>
    </subcellularLocation>
</comment>
<name>A0A8J2K529_9HEXA</name>
<dbReference type="OrthoDB" id="6021306at2759"/>
<reference evidence="16" key="1">
    <citation type="submission" date="2021-06" db="EMBL/GenBank/DDBJ databases">
        <authorList>
            <person name="Hodson N. C."/>
            <person name="Mongue J. A."/>
            <person name="Jaron S. K."/>
        </authorList>
    </citation>
    <scope>NUCLEOTIDE SEQUENCE</scope>
</reference>
<keyword evidence="9" id="KW-0729">SH3-binding</keyword>
<dbReference type="InterPro" id="IPR040335">
    <property type="entry name" value="MVB12A"/>
</dbReference>
<comment type="caution">
    <text evidence="16">The sequence shown here is derived from an EMBL/GenBank/DDBJ whole genome shotgun (WGS) entry which is preliminary data.</text>
</comment>
<evidence type="ECO:0000256" key="11">
    <source>
        <dbReference type="ARBA" id="ARBA00033002"/>
    </source>
</evidence>
<evidence type="ECO:0000256" key="6">
    <source>
        <dbReference type="ARBA" id="ARBA00022490"/>
    </source>
</evidence>
<evidence type="ECO:0000313" key="17">
    <source>
        <dbReference type="Proteomes" id="UP000708208"/>
    </source>
</evidence>
<accession>A0A8J2K529</accession>
<dbReference type="Pfam" id="PF10240">
    <property type="entry name" value="DUF2464"/>
    <property type="match status" value="1"/>
</dbReference>
<evidence type="ECO:0000256" key="3">
    <source>
        <dbReference type="ARBA" id="ARBA00010432"/>
    </source>
</evidence>
<comment type="similarity">
    <text evidence="3">Belongs to the MVB12 family.</text>
</comment>
<dbReference type="GO" id="GO:0000813">
    <property type="term" value="C:ESCRT I complex"/>
    <property type="evidence" value="ECO:0007669"/>
    <property type="project" value="InterPro"/>
</dbReference>